<gene>
    <name evidence="1" type="ORF">DCO56_03650</name>
</gene>
<sequence length="64" mass="7953">MDNIVYYYSFKYNDFNRIESSMSTEKDDRVDRKTRSRQAREVVLTINMEREELFELFKKDKILF</sequence>
<reference evidence="1 2" key="1">
    <citation type="submission" date="2018-04" db="EMBL/GenBank/DDBJ databases">
        <title>Sphingobacterium sp. M46 Genome.</title>
        <authorList>
            <person name="Cheng J."/>
            <person name="Li Y."/>
        </authorList>
    </citation>
    <scope>NUCLEOTIDE SEQUENCE [LARGE SCALE GENOMIC DNA]</scope>
    <source>
        <strain evidence="1 2">M46</strain>
    </source>
</reference>
<evidence type="ECO:0000313" key="1">
    <source>
        <dbReference type="EMBL" id="PUV26073.1"/>
    </source>
</evidence>
<keyword evidence="2" id="KW-1185">Reference proteome</keyword>
<protein>
    <submittedName>
        <fullName evidence="1">Uncharacterized protein</fullName>
    </submittedName>
</protein>
<proteinExistence type="predicted"/>
<dbReference type="EMBL" id="QCXX01000001">
    <property type="protein sequence ID" value="PUV26073.1"/>
    <property type="molecule type" value="Genomic_DNA"/>
</dbReference>
<dbReference type="AlphaFoldDB" id="A0A363NZE5"/>
<evidence type="ECO:0000313" key="2">
    <source>
        <dbReference type="Proteomes" id="UP000250831"/>
    </source>
</evidence>
<name>A0A363NZE5_9SPHI</name>
<dbReference type="Proteomes" id="UP000250831">
    <property type="component" value="Unassembled WGS sequence"/>
</dbReference>
<organism evidence="1 2">
    <name type="scientific">Sphingobacterium athyrii</name>
    <dbReference type="NCBI Taxonomy" id="2152717"/>
    <lineage>
        <taxon>Bacteria</taxon>
        <taxon>Pseudomonadati</taxon>
        <taxon>Bacteroidota</taxon>
        <taxon>Sphingobacteriia</taxon>
        <taxon>Sphingobacteriales</taxon>
        <taxon>Sphingobacteriaceae</taxon>
        <taxon>Sphingobacterium</taxon>
    </lineage>
</organism>
<accession>A0A363NZE5</accession>
<comment type="caution">
    <text evidence="1">The sequence shown here is derived from an EMBL/GenBank/DDBJ whole genome shotgun (WGS) entry which is preliminary data.</text>
</comment>